<dbReference type="EMBL" id="JAQQWI010000015">
    <property type="protein sequence ID" value="KAK8012523.1"/>
    <property type="molecule type" value="Genomic_DNA"/>
</dbReference>
<reference evidence="2 3" key="1">
    <citation type="submission" date="2023-01" db="EMBL/GenBank/DDBJ databases">
        <title>Analysis of 21 Apiospora genomes using comparative genomics revels a genus with tremendous synthesis potential of carbohydrate active enzymes and secondary metabolites.</title>
        <authorList>
            <person name="Sorensen T."/>
        </authorList>
    </citation>
    <scope>NUCLEOTIDE SEQUENCE [LARGE SCALE GENOMIC DNA]</scope>
    <source>
        <strain evidence="2 3">CBS 20057</strain>
    </source>
</reference>
<feature type="compositionally biased region" description="Basic and acidic residues" evidence="1">
    <location>
        <begin position="1"/>
        <end position="19"/>
    </location>
</feature>
<evidence type="ECO:0000313" key="3">
    <source>
        <dbReference type="Proteomes" id="UP001396898"/>
    </source>
</evidence>
<sequence length="154" mass="16224">MSSQHPRETGGLEQERQKEAGSPAGNVREEEEEEEEAARGLTENTSSSPAPQGSQTGDNQSKLERPHPAPGPMDGRHNAISGPNGQPRPGDVATQAQGDNNDINRRGSSIGGHPNPLGSNPVVMTEHLARILARENSPPPPPPTPTPSPLPPRP</sequence>
<comment type="caution">
    <text evidence="2">The sequence shown here is derived from an EMBL/GenBank/DDBJ whole genome shotgun (WGS) entry which is preliminary data.</text>
</comment>
<protein>
    <submittedName>
        <fullName evidence="2">Uncharacterized protein</fullName>
    </submittedName>
</protein>
<accession>A0ABR1RH95</accession>
<proteinExistence type="predicted"/>
<evidence type="ECO:0000313" key="2">
    <source>
        <dbReference type="EMBL" id="KAK8012523.1"/>
    </source>
</evidence>
<evidence type="ECO:0000256" key="1">
    <source>
        <dbReference type="SAM" id="MobiDB-lite"/>
    </source>
</evidence>
<gene>
    <name evidence="2" type="ORF">PG991_009898</name>
</gene>
<organism evidence="2 3">
    <name type="scientific">Apiospora marii</name>
    <dbReference type="NCBI Taxonomy" id="335849"/>
    <lineage>
        <taxon>Eukaryota</taxon>
        <taxon>Fungi</taxon>
        <taxon>Dikarya</taxon>
        <taxon>Ascomycota</taxon>
        <taxon>Pezizomycotina</taxon>
        <taxon>Sordariomycetes</taxon>
        <taxon>Xylariomycetidae</taxon>
        <taxon>Amphisphaeriales</taxon>
        <taxon>Apiosporaceae</taxon>
        <taxon>Apiospora</taxon>
    </lineage>
</organism>
<dbReference type="Proteomes" id="UP001396898">
    <property type="component" value="Unassembled WGS sequence"/>
</dbReference>
<feature type="region of interest" description="Disordered" evidence="1">
    <location>
        <begin position="1"/>
        <end position="154"/>
    </location>
</feature>
<keyword evidence="3" id="KW-1185">Reference proteome</keyword>
<feature type="compositionally biased region" description="Pro residues" evidence="1">
    <location>
        <begin position="137"/>
        <end position="154"/>
    </location>
</feature>
<name>A0ABR1RH95_9PEZI</name>
<feature type="compositionally biased region" description="Polar residues" evidence="1">
    <location>
        <begin position="42"/>
        <end position="60"/>
    </location>
</feature>